<dbReference type="Proteomes" id="UP000231086">
    <property type="component" value="Unassembled WGS sequence"/>
</dbReference>
<dbReference type="EMBL" id="PFEA01000012">
    <property type="protein sequence ID" value="PJE60012.1"/>
    <property type="molecule type" value="Genomic_DNA"/>
</dbReference>
<reference evidence="4" key="1">
    <citation type="submission" date="2017-09" db="EMBL/GenBank/DDBJ databases">
        <title>Depth-based differentiation of microbial function through sediment-hosted aquifers and enrichment of novel symbionts in the deep terrestrial subsurface.</title>
        <authorList>
            <person name="Probst A.J."/>
            <person name="Ladd B."/>
            <person name="Jarett J.K."/>
            <person name="Geller-Mcgrath D.E."/>
            <person name="Sieber C.M.K."/>
            <person name="Emerson J.B."/>
            <person name="Anantharaman K."/>
            <person name="Thomas B.C."/>
            <person name="Malmstrom R."/>
            <person name="Stieglmeier M."/>
            <person name="Klingl A."/>
            <person name="Woyke T."/>
            <person name="Ryan C.M."/>
            <person name="Banfield J.F."/>
        </authorList>
    </citation>
    <scope>NUCLEOTIDE SEQUENCE [LARGE SCALE GENOMIC DNA]</scope>
</reference>
<name>A0A2M8KJC9_9BACT</name>
<feature type="region of interest" description="Disordered" evidence="1">
    <location>
        <begin position="1"/>
        <end position="38"/>
    </location>
</feature>
<protein>
    <submittedName>
        <fullName evidence="3">Uncharacterized protein</fullName>
    </submittedName>
</protein>
<sequence length="482" mass="53375">MEEKNNQVNPPSTGQPTGANPGQITGGPITTDAKQDFASLMDLPVRTLAQDLSLAKQETSPPADKNKGGKKEIKRAEPQKPALNKPQSSVQRTGAPRPPVNLPTGRPKIELGATTPPVTGPASQPGPKPLPVPQVPSQKKTKKQQLKQTARQFLAEGESLLQKKFYQEAKQQLNKVLISPGVSFWQKRHAQKLLKKAQRAVWATENKQISPARPGVSLPPVPPKPAKASHRQYIPQIILWTILAVAIIAGGWYFYFYYYAQRPAAEPPTTDNPIAQIQPAPAPDKIISGQFSEIIAQKNNNPVSDQIKESLVKELRVGFFKNLFFTKIEDFVERYLTLPEFLAATVNQIPADIQDRLTGRYNLLVYQQPESAVDSPFTSDPASNKRLLLLLEIKDGAGLAEKLTAWENSLPADLKGLYPVSDRGDAKTETFQENFYRGTQIRYLNFPEPDLSADYLMLGNLLILSTSRESTFAVIDKIMETL</sequence>
<keyword evidence="2" id="KW-1133">Transmembrane helix</keyword>
<gene>
    <name evidence="3" type="ORF">COU85_00525</name>
</gene>
<feature type="compositionally biased region" description="Basic and acidic residues" evidence="1">
    <location>
        <begin position="64"/>
        <end position="78"/>
    </location>
</feature>
<proteinExistence type="predicted"/>
<evidence type="ECO:0000256" key="2">
    <source>
        <dbReference type="SAM" id="Phobius"/>
    </source>
</evidence>
<feature type="compositionally biased region" description="Pro residues" evidence="1">
    <location>
        <begin position="124"/>
        <end position="134"/>
    </location>
</feature>
<evidence type="ECO:0000313" key="3">
    <source>
        <dbReference type="EMBL" id="PJE60012.1"/>
    </source>
</evidence>
<comment type="caution">
    <text evidence="3">The sequence shown here is derived from an EMBL/GenBank/DDBJ whole genome shotgun (WGS) entry which is preliminary data.</text>
</comment>
<feature type="transmembrane region" description="Helical" evidence="2">
    <location>
        <begin position="237"/>
        <end position="258"/>
    </location>
</feature>
<accession>A0A2M8KJC9</accession>
<evidence type="ECO:0000256" key="1">
    <source>
        <dbReference type="SAM" id="MobiDB-lite"/>
    </source>
</evidence>
<dbReference type="AlphaFoldDB" id="A0A2M8KJC9"/>
<feature type="region of interest" description="Disordered" evidence="1">
    <location>
        <begin position="52"/>
        <end position="146"/>
    </location>
</feature>
<keyword evidence="2" id="KW-0812">Transmembrane</keyword>
<feature type="compositionally biased region" description="Polar residues" evidence="1">
    <location>
        <begin position="1"/>
        <end position="23"/>
    </location>
</feature>
<organism evidence="3 4">
    <name type="scientific">Candidatus Portnoybacteria bacterium CG10_big_fil_rev_8_21_14_0_10_44_7</name>
    <dbReference type="NCBI Taxonomy" id="1974816"/>
    <lineage>
        <taxon>Bacteria</taxon>
        <taxon>Candidatus Portnoyibacteriota</taxon>
    </lineage>
</organism>
<evidence type="ECO:0000313" key="4">
    <source>
        <dbReference type="Proteomes" id="UP000231086"/>
    </source>
</evidence>
<keyword evidence="2" id="KW-0472">Membrane</keyword>